<evidence type="ECO:0000313" key="9">
    <source>
        <dbReference type="Proteomes" id="UP001431209"/>
    </source>
</evidence>
<comment type="similarity">
    <text evidence="1">Belongs to the Clp1 family. NOL9/GRC3 subfamily.</text>
</comment>
<dbReference type="GO" id="GO:0005524">
    <property type="term" value="F:ATP binding"/>
    <property type="evidence" value="ECO:0007669"/>
    <property type="project" value="UniProtKB-KW"/>
</dbReference>
<dbReference type="EMBL" id="JAOPGA020000950">
    <property type="protein sequence ID" value="KAL0483369.1"/>
    <property type="molecule type" value="Genomic_DNA"/>
</dbReference>
<proteinExistence type="inferred from homology"/>
<sequence>MSDYAVVLFESLNPSEGTKEPPSKKRKKAQQDVTHSQQKLQIIINKYLNDKHYQNFTNNYIVDGLLDVTKQIHNDTTTASSTIKFNSEMTKLTSMITQKEKKRQIIMVTGLPYSGKSTFCRYLINSLLNSHPSVCYLDLDPSAPEFSISGQLSLIEITSPLIGPSCSSVIFNKDITMNSEFFGFSDPEHNVDLYMKCVLKLINIYKLKKIPLVVHCYNHSKGAGYYSLLELIRVFTPHHLIKIKDRSNFDKLDSNFGNIDYESICGIRFEHSTLDHALRFLQICPQDKMPRDPKHLEKKMKIYAMEHDEISKYYDKKQSKYFYNALFFSYFVENPLPNSSEFLQNVLLDSSCRYKVPWNRFRILLDDGIPLQECMYRLNGTVVALGVDDEEYEIEESNLPCFVEKMPTNLKMLGFAIVSCIYMSDSCFELITPIQRDLLGTINTLLCTKVEVPNLFSKSGVGGNTPYISSAAIEMQRFGMGGAVEGQVSVLRDKQKALNK</sequence>
<dbReference type="GO" id="GO:0051731">
    <property type="term" value="F:polynucleotide 5'-hydroxyl-kinase activity"/>
    <property type="evidence" value="ECO:0007669"/>
    <property type="project" value="InterPro"/>
</dbReference>
<feature type="region of interest" description="Disordered" evidence="6">
    <location>
        <begin position="12"/>
        <end position="33"/>
    </location>
</feature>
<reference evidence="8 9" key="1">
    <citation type="submission" date="2024-03" db="EMBL/GenBank/DDBJ databases">
        <title>The Acrasis kona genome and developmental transcriptomes reveal deep origins of eukaryotic multicellular pathways.</title>
        <authorList>
            <person name="Sheikh S."/>
            <person name="Fu C.-J."/>
            <person name="Brown M.W."/>
            <person name="Baldauf S.L."/>
        </authorList>
    </citation>
    <scope>NUCLEOTIDE SEQUENCE [LARGE SCALE GENOMIC DNA]</scope>
    <source>
        <strain evidence="8 9">ATCC MYA-3509</strain>
    </source>
</reference>
<evidence type="ECO:0000256" key="6">
    <source>
        <dbReference type="SAM" id="MobiDB-lite"/>
    </source>
</evidence>
<gene>
    <name evidence="8" type="ORF">AKO1_014692</name>
</gene>
<dbReference type="InterPro" id="IPR032319">
    <property type="entry name" value="CLP1_P"/>
</dbReference>
<evidence type="ECO:0000256" key="4">
    <source>
        <dbReference type="ARBA" id="ARBA00022777"/>
    </source>
</evidence>
<keyword evidence="9" id="KW-1185">Reference proteome</keyword>
<protein>
    <recommendedName>
        <fullName evidence="7">Clp1 P-loop domain-containing protein</fullName>
    </recommendedName>
</protein>
<dbReference type="InterPro" id="IPR027417">
    <property type="entry name" value="P-loop_NTPase"/>
</dbReference>
<evidence type="ECO:0000256" key="2">
    <source>
        <dbReference type="ARBA" id="ARBA00022679"/>
    </source>
</evidence>
<comment type="caution">
    <text evidence="8">The sequence shown here is derived from an EMBL/GenBank/DDBJ whole genome shotgun (WGS) entry which is preliminary data.</text>
</comment>
<dbReference type="Gene3D" id="3.40.50.300">
    <property type="entry name" value="P-loop containing nucleotide triphosphate hydrolases"/>
    <property type="match status" value="1"/>
</dbReference>
<organism evidence="8 9">
    <name type="scientific">Acrasis kona</name>
    <dbReference type="NCBI Taxonomy" id="1008807"/>
    <lineage>
        <taxon>Eukaryota</taxon>
        <taxon>Discoba</taxon>
        <taxon>Heterolobosea</taxon>
        <taxon>Tetramitia</taxon>
        <taxon>Eutetramitia</taxon>
        <taxon>Acrasidae</taxon>
        <taxon>Acrasis</taxon>
    </lineage>
</organism>
<evidence type="ECO:0000256" key="3">
    <source>
        <dbReference type="ARBA" id="ARBA00022741"/>
    </source>
</evidence>
<dbReference type="AlphaFoldDB" id="A0AAW2Z1U0"/>
<dbReference type="Pfam" id="PF16575">
    <property type="entry name" value="CLP1_P"/>
    <property type="match status" value="1"/>
</dbReference>
<dbReference type="GO" id="GO:0005634">
    <property type="term" value="C:nucleus"/>
    <property type="evidence" value="ECO:0007669"/>
    <property type="project" value="TreeGrafter"/>
</dbReference>
<evidence type="ECO:0000259" key="7">
    <source>
        <dbReference type="Pfam" id="PF16575"/>
    </source>
</evidence>
<evidence type="ECO:0000256" key="5">
    <source>
        <dbReference type="ARBA" id="ARBA00022840"/>
    </source>
</evidence>
<dbReference type="SUPFAM" id="SSF52540">
    <property type="entry name" value="P-loop containing nucleoside triphosphate hydrolases"/>
    <property type="match status" value="1"/>
</dbReference>
<dbReference type="PANTHER" id="PTHR12755">
    <property type="entry name" value="CLEAVAGE/POLYADENYLATION FACTOR IA SUBUNIT CLP1P"/>
    <property type="match status" value="1"/>
</dbReference>
<evidence type="ECO:0000256" key="1">
    <source>
        <dbReference type="ARBA" id="ARBA00011003"/>
    </source>
</evidence>
<evidence type="ECO:0000313" key="8">
    <source>
        <dbReference type="EMBL" id="KAL0483369.1"/>
    </source>
</evidence>
<feature type="domain" description="Clp1 P-loop" evidence="7">
    <location>
        <begin position="114"/>
        <end position="257"/>
    </location>
</feature>
<keyword evidence="5" id="KW-0067">ATP-binding</keyword>
<name>A0AAW2Z1U0_9EUKA</name>
<accession>A0AAW2Z1U0</accession>
<keyword evidence="2" id="KW-0808">Transferase</keyword>
<keyword evidence="4" id="KW-0418">Kinase</keyword>
<dbReference type="PANTHER" id="PTHR12755:SF3">
    <property type="entry name" value="POLYNUCLEOTIDE 5'-HYDROXYL-KINASE NOL9"/>
    <property type="match status" value="1"/>
</dbReference>
<keyword evidence="3" id="KW-0547">Nucleotide-binding</keyword>
<dbReference type="GO" id="GO:0000448">
    <property type="term" value="P:cleavage in ITS2 between 5.8S rRNA and LSU-rRNA of tricistronic rRNA transcript (SSU-rRNA, 5.8S rRNA, LSU-rRNA)"/>
    <property type="evidence" value="ECO:0007669"/>
    <property type="project" value="TreeGrafter"/>
</dbReference>
<dbReference type="Proteomes" id="UP001431209">
    <property type="component" value="Unassembled WGS sequence"/>
</dbReference>
<dbReference type="InterPro" id="IPR045116">
    <property type="entry name" value="Clp1/Grc3"/>
</dbReference>